<evidence type="ECO:0000256" key="1">
    <source>
        <dbReference type="SAM" id="SignalP"/>
    </source>
</evidence>
<evidence type="ECO:0000313" key="3">
    <source>
        <dbReference type="Proteomes" id="UP001295740"/>
    </source>
</evidence>
<reference evidence="2" key="1">
    <citation type="submission" date="2023-10" db="EMBL/GenBank/DDBJ databases">
        <authorList>
            <person name="Hackl T."/>
        </authorList>
    </citation>
    <scope>NUCLEOTIDE SEQUENCE</scope>
</reference>
<evidence type="ECO:0000313" key="2">
    <source>
        <dbReference type="EMBL" id="CAJ2513273.1"/>
    </source>
</evidence>
<keyword evidence="1" id="KW-0732">Signal</keyword>
<dbReference type="Proteomes" id="UP001295740">
    <property type="component" value="Unassembled WGS sequence"/>
</dbReference>
<dbReference type="AlphaFoldDB" id="A0AAI8VZG4"/>
<proteinExistence type="predicted"/>
<feature type="chain" id="PRO_5042570029" evidence="1">
    <location>
        <begin position="22"/>
        <end position="242"/>
    </location>
</feature>
<comment type="caution">
    <text evidence="2">The sequence shown here is derived from an EMBL/GenBank/DDBJ whole genome shotgun (WGS) entry which is preliminary data.</text>
</comment>
<organism evidence="2 3">
    <name type="scientific">Anthostomella pinea</name>
    <dbReference type="NCBI Taxonomy" id="933095"/>
    <lineage>
        <taxon>Eukaryota</taxon>
        <taxon>Fungi</taxon>
        <taxon>Dikarya</taxon>
        <taxon>Ascomycota</taxon>
        <taxon>Pezizomycotina</taxon>
        <taxon>Sordariomycetes</taxon>
        <taxon>Xylariomycetidae</taxon>
        <taxon>Xylariales</taxon>
        <taxon>Xylariaceae</taxon>
        <taxon>Anthostomella</taxon>
    </lineage>
</organism>
<dbReference type="EMBL" id="CAUWAG010000020">
    <property type="protein sequence ID" value="CAJ2513273.1"/>
    <property type="molecule type" value="Genomic_DNA"/>
</dbReference>
<feature type="signal peptide" evidence="1">
    <location>
        <begin position="1"/>
        <end position="21"/>
    </location>
</feature>
<sequence length="242" mass="25831">MRLASLLAALAALLSSSAAAADPPLPPWYPLQPWQLTALHTSNPQNPPYGTNATILEVGIANPSLIAATPAPHASGGGYVDFAASAALCVLRFKTDDVTPWYVGDGFLVLVMECRDSVLEERVLLFLLFLFFFVLFVGDGHATNSCVAADDNASAAWEMTLLEMHEDLDHYMSLSFALLYNEAFYGTPVWKRFSASVTLRAGDGEALEGGCNAGGICTYDLKNGSAPLLLQPSMTECKGTCS</sequence>
<keyword evidence="3" id="KW-1185">Reference proteome</keyword>
<name>A0AAI8VZG4_9PEZI</name>
<protein>
    <submittedName>
        <fullName evidence="2">Uu.00g013920.m01.CDS01</fullName>
    </submittedName>
</protein>
<gene>
    <name evidence="2" type="ORF">KHLLAP_LOCUS13741</name>
</gene>
<accession>A0AAI8VZG4</accession>